<dbReference type="GO" id="GO:0046677">
    <property type="term" value="P:response to antibiotic"/>
    <property type="evidence" value="ECO:0007669"/>
    <property type="project" value="UniProtKB-KW"/>
</dbReference>
<feature type="chain" id="PRO_5013243092" description="beta-lactamase" evidence="13">
    <location>
        <begin position="20"/>
        <end position="287"/>
    </location>
</feature>
<gene>
    <name evidence="15" type="ORF">B1199_18535</name>
</gene>
<dbReference type="GO" id="GO:0042597">
    <property type="term" value="C:periplasmic space"/>
    <property type="evidence" value="ECO:0007669"/>
    <property type="project" value="UniProtKB-SubCell"/>
</dbReference>
<comment type="catalytic activity">
    <reaction evidence="1">
        <text>a beta-lactam + H2O = a substituted beta-amino acid</text>
        <dbReference type="Rhea" id="RHEA:20401"/>
        <dbReference type="ChEBI" id="CHEBI:15377"/>
        <dbReference type="ChEBI" id="CHEBI:35627"/>
        <dbReference type="ChEBI" id="CHEBI:140347"/>
        <dbReference type="EC" id="3.5.2.6"/>
    </reaction>
</comment>
<dbReference type="EMBL" id="MWPV01000007">
    <property type="protein sequence ID" value="OUL56330.1"/>
    <property type="molecule type" value="Genomic_DNA"/>
</dbReference>
<dbReference type="SUPFAM" id="SSF56281">
    <property type="entry name" value="Metallo-hydrolase/oxidoreductase"/>
    <property type="match status" value="1"/>
</dbReference>
<organism evidence="15 16">
    <name type="scientific">Pseudoalteromonas ulvae</name>
    <dbReference type="NCBI Taxonomy" id="107327"/>
    <lineage>
        <taxon>Bacteria</taxon>
        <taxon>Pseudomonadati</taxon>
        <taxon>Pseudomonadota</taxon>
        <taxon>Gammaproteobacteria</taxon>
        <taxon>Alteromonadales</taxon>
        <taxon>Pseudoalteromonadaceae</taxon>
        <taxon>Pseudoalteromonas</taxon>
    </lineage>
</organism>
<keyword evidence="7" id="KW-0479">Metal-binding</keyword>
<evidence type="ECO:0000256" key="6">
    <source>
        <dbReference type="ARBA" id="ARBA00012865"/>
    </source>
</evidence>
<evidence type="ECO:0000256" key="12">
    <source>
        <dbReference type="ARBA" id="ARBA00023251"/>
    </source>
</evidence>
<comment type="cofactor">
    <cofactor evidence="2">
        <name>Zn(2+)</name>
        <dbReference type="ChEBI" id="CHEBI:29105"/>
    </cofactor>
</comment>
<evidence type="ECO:0000313" key="15">
    <source>
        <dbReference type="EMBL" id="OUL56330.1"/>
    </source>
</evidence>
<feature type="signal peptide" evidence="13">
    <location>
        <begin position="1"/>
        <end position="19"/>
    </location>
</feature>
<accession>A0A2C9ZZZ4</accession>
<evidence type="ECO:0000313" key="16">
    <source>
        <dbReference type="Proteomes" id="UP000194841"/>
    </source>
</evidence>
<comment type="caution">
    <text evidence="15">The sequence shown here is derived from an EMBL/GenBank/DDBJ whole genome shotgun (WGS) entry which is preliminary data.</text>
</comment>
<dbReference type="GO" id="GO:0008270">
    <property type="term" value="F:zinc ion binding"/>
    <property type="evidence" value="ECO:0007669"/>
    <property type="project" value="InterPro"/>
</dbReference>
<dbReference type="GO" id="GO:0008800">
    <property type="term" value="F:beta-lactamase activity"/>
    <property type="evidence" value="ECO:0007669"/>
    <property type="project" value="UniProtKB-EC"/>
</dbReference>
<dbReference type="PANTHER" id="PTHR42951:SF4">
    <property type="entry name" value="ACYL-COENZYME A THIOESTERASE MBLAC2"/>
    <property type="match status" value="1"/>
</dbReference>
<dbReference type="PROSITE" id="PS00743">
    <property type="entry name" value="BETA_LACTAMASE_B_1"/>
    <property type="match status" value="1"/>
</dbReference>
<comment type="similarity">
    <text evidence="4">Belongs to the metallo-beta-lactamase superfamily. Class-B beta-lactamase family.</text>
</comment>
<reference evidence="15 16" key="1">
    <citation type="submission" date="2017-02" db="EMBL/GenBank/DDBJ databases">
        <title>Pseudoalteromonas ulvae TC14 Genome.</title>
        <authorList>
            <person name="Molmeret M."/>
        </authorList>
    </citation>
    <scope>NUCLEOTIDE SEQUENCE [LARGE SCALE GENOMIC DNA]</scope>
    <source>
        <strain evidence="15">TC14</strain>
    </source>
</reference>
<sequence length="287" mass="31382">MKKSLLAMVLTSLTAMSYADEVQIKTEQLTDNLHVLFGQGGNIAASVGDDGIYIIDDQFAKLSDKIKQTISNLKPGSAEFVINTHHHGDHTGGNENFANAGSHVIAHDNVHKRLVEKHGEDSKYVPVLSFSHNMSLHFNNEHAKIMHFAHAHTDGDAVVFFNKANVVHMGDIYFNLGGLPFVDVESGGSVDGVLAAVEAVISHTDEQTKIIPGHGPVSNQKELKQYHQLVTQAKEIMLTAMKGGASEEAVVAAKPLSVLNLQYSGWLPEERVTKLFYQSLSQKPHHH</sequence>
<dbReference type="InterPro" id="IPR036866">
    <property type="entry name" value="RibonucZ/Hydroxyglut_hydro"/>
</dbReference>
<evidence type="ECO:0000256" key="3">
    <source>
        <dbReference type="ARBA" id="ARBA00004418"/>
    </source>
</evidence>
<dbReference type="GO" id="GO:0017001">
    <property type="term" value="P:antibiotic catabolic process"/>
    <property type="evidence" value="ECO:0007669"/>
    <property type="project" value="InterPro"/>
</dbReference>
<feature type="domain" description="Metallo-beta-lactamase" evidence="14">
    <location>
        <begin position="41"/>
        <end position="214"/>
    </location>
</feature>
<evidence type="ECO:0000256" key="2">
    <source>
        <dbReference type="ARBA" id="ARBA00001947"/>
    </source>
</evidence>
<dbReference type="InterPro" id="IPR001018">
    <property type="entry name" value="Beta-lactamase_class-B_CS"/>
</dbReference>
<evidence type="ECO:0000256" key="5">
    <source>
        <dbReference type="ARBA" id="ARBA00011245"/>
    </source>
</evidence>
<comment type="subcellular location">
    <subcellularLocation>
        <location evidence="3">Periplasm</location>
    </subcellularLocation>
</comment>
<protein>
    <recommendedName>
        <fullName evidence="6">beta-lactamase</fullName>
        <ecNumber evidence="6">3.5.2.6</ecNumber>
    </recommendedName>
</protein>
<evidence type="ECO:0000256" key="4">
    <source>
        <dbReference type="ARBA" id="ARBA00005250"/>
    </source>
</evidence>
<dbReference type="InterPro" id="IPR001279">
    <property type="entry name" value="Metallo-B-lactamas"/>
</dbReference>
<keyword evidence="11" id="KW-0862">Zinc</keyword>
<evidence type="ECO:0000256" key="1">
    <source>
        <dbReference type="ARBA" id="ARBA00001526"/>
    </source>
</evidence>
<dbReference type="Gene3D" id="3.60.15.10">
    <property type="entry name" value="Ribonuclease Z/Hydroxyacylglutathione hydrolase-like"/>
    <property type="match status" value="1"/>
</dbReference>
<evidence type="ECO:0000259" key="14">
    <source>
        <dbReference type="SMART" id="SM00849"/>
    </source>
</evidence>
<dbReference type="OrthoDB" id="9769598at2"/>
<dbReference type="Proteomes" id="UP000194841">
    <property type="component" value="Unassembled WGS sequence"/>
</dbReference>
<dbReference type="EC" id="3.5.2.6" evidence="6"/>
<keyword evidence="16" id="KW-1185">Reference proteome</keyword>
<evidence type="ECO:0000256" key="8">
    <source>
        <dbReference type="ARBA" id="ARBA00022729"/>
    </source>
</evidence>
<dbReference type="Pfam" id="PF00753">
    <property type="entry name" value="Lactamase_B"/>
    <property type="match status" value="1"/>
</dbReference>
<evidence type="ECO:0000256" key="11">
    <source>
        <dbReference type="ARBA" id="ARBA00022833"/>
    </source>
</evidence>
<evidence type="ECO:0000256" key="7">
    <source>
        <dbReference type="ARBA" id="ARBA00022723"/>
    </source>
</evidence>
<keyword evidence="9" id="KW-0574">Periplasm</keyword>
<keyword evidence="12" id="KW-0046">Antibiotic resistance</keyword>
<evidence type="ECO:0000256" key="10">
    <source>
        <dbReference type="ARBA" id="ARBA00022801"/>
    </source>
</evidence>
<dbReference type="AlphaFoldDB" id="A0A2C9ZZZ4"/>
<dbReference type="InterPro" id="IPR050855">
    <property type="entry name" value="NDM-1-like"/>
</dbReference>
<dbReference type="PANTHER" id="PTHR42951">
    <property type="entry name" value="METALLO-BETA-LACTAMASE DOMAIN-CONTAINING"/>
    <property type="match status" value="1"/>
</dbReference>
<dbReference type="SMART" id="SM00849">
    <property type="entry name" value="Lactamase_B"/>
    <property type="match status" value="1"/>
</dbReference>
<name>A0A2C9ZZZ4_PSEDV</name>
<evidence type="ECO:0000256" key="13">
    <source>
        <dbReference type="SAM" id="SignalP"/>
    </source>
</evidence>
<dbReference type="CDD" id="cd16282">
    <property type="entry name" value="metallo-hydrolase-like_MBL-fold"/>
    <property type="match status" value="1"/>
</dbReference>
<comment type="subunit">
    <text evidence="5">Monomer.</text>
</comment>
<proteinExistence type="inferred from homology"/>
<evidence type="ECO:0000256" key="9">
    <source>
        <dbReference type="ARBA" id="ARBA00022764"/>
    </source>
</evidence>
<keyword evidence="8 13" id="KW-0732">Signal</keyword>
<keyword evidence="10 15" id="KW-0378">Hydrolase</keyword>